<evidence type="ECO:0000256" key="1">
    <source>
        <dbReference type="ARBA" id="ARBA00004141"/>
    </source>
</evidence>
<evidence type="ECO:0000256" key="5">
    <source>
        <dbReference type="ARBA" id="ARBA00022967"/>
    </source>
</evidence>
<gene>
    <name evidence="12" type="ORF">GCM10023184_16330</name>
</gene>
<keyword evidence="7" id="KW-0520">NAD</keyword>
<comment type="subcellular location">
    <subcellularLocation>
        <location evidence="1">Membrane</location>
        <topology evidence="1">Multi-pass membrane protein</topology>
    </subcellularLocation>
</comment>
<keyword evidence="5" id="KW-1278">Translocase</keyword>
<feature type="transmembrane region" description="Helical" evidence="10">
    <location>
        <begin position="249"/>
        <end position="271"/>
    </location>
</feature>
<feature type="transmembrane region" description="Helical" evidence="10">
    <location>
        <begin position="6"/>
        <end position="27"/>
    </location>
</feature>
<dbReference type="SUPFAM" id="SSF52467">
    <property type="entry name" value="DHS-like NAD/FAD-binding domain"/>
    <property type="match status" value="1"/>
</dbReference>
<dbReference type="InterPro" id="IPR029035">
    <property type="entry name" value="DHS-like_NAD/FAD-binding_dom"/>
</dbReference>
<evidence type="ECO:0000256" key="10">
    <source>
        <dbReference type="SAM" id="Phobius"/>
    </source>
</evidence>
<proteinExistence type="predicted"/>
<evidence type="ECO:0000256" key="3">
    <source>
        <dbReference type="ARBA" id="ARBA00022692"/>
    </source>
</evidence>
<keyword evidence="13" id="KW-1185">Reference proteome</keyword>
<evidence type="ECO:0000313" key="13">
    <source>
        <dbReference type="Proteomes" id="UP001501725"/>
    </source>
</evidence>
<evidence type="ECO:0000256" key="7">
    <source>
        <dbReference type="ARBA" id="ARBA00023027"/>
    </source>
</evidence>
<keyword evidence="3 10" id="KW-0812">Transmembrane</keyword>
<evidence type="ECO:0000313" key="12">
    <source>
        <dbReference type="EMBL" id="GAA4327219.1"/>
    </source>
</evidence>
<dbReference type="EMBL" id="BAABGY010000006">
    <property type="protein sequence ID" value="GAA4327219.1"/>
    <property type="molecule type" value="Genomic_DNA"/>
</dbReference>
<keyword evidence="4" id="KW-0521">NADP</keyword>
<dbReference type="Gene3D" id="3.40.50.1220">
    <property type="entry name" value="TPP-binding domain"/>
    <property type="match status" value="1"/>
</dbReference>
<organism evidence="12 13">
    <name type="scientific">Flaviaesturariibacter amylovorans</name>
    <dbReference type="NCBI Taxonomy" id="1084520"/>
    <lineage>
        <taxon>Bacteria</taxon>
        <taxon>Pseudomonadati</taxon>
        <taxon>Bacteroidota</taxon>
        <taxon>Chitinophagia</taxon>
        <taxon>Chitinophagales</taxon>
        <taxon>Chitinophagaceae</taxon>
        <taxon>Flaviaestuariibacter</taxon>
    </lineage>
</organism>
<feature type="transmembrane region" description="Helical" evidence="10">
    <location>
        <begin position="304"/>
        <end position="322"/>
    </location>
</feature>
<evidence type="ECO:0000256" key="6">
    <source>
        <dbReference type="ARBA" id="ARBA00022989"/>
    </source>
</evidence>
<dbReference type="InterPro" id="IPR034300">
    <property type="entry name" value="PNTB-like"/>
</dbReference>
<feature type="transmembrane region" description="Helical" evidence="10">
    <location>
        <begin position="196"/>
        <end position="217"/>
    </location>
</feature>
<dbReference type="RefSeq" id="WP_345254960.1">
    <property type="nucleotide sequence ID" value="NZ_BAABGY010000006.1"/>
</dbReference>
<feature type="transmembrane region" description="Helical" evidence="10">
    <location>
        <begin position="70"/>
        <end position="91"/>
    </location>
</feature>
<feature type="domain" description="NADP transhydrogenase beta-like" evidence="11">
    <location>
        <begin position="14"/>
        <end position="523"/>
    </location>
</feature>
<dbReference type="Proteomes" id="UP001501725">
    <property type="component" value="Unassembled WGS sequence"/>
</dbReference>
<dbReference type="EC" id="7.1.1.1" evidence="2"/>
<evidence type="ECO:0000259" key="11">
    <source>
        <dbReference type="Pfam" id="PF02233"/>
    </source>
</evidence>
<feature type="transmembrane region" description="Helical" evidence="10">
    <location>
        <begin position="155"/>
        <end position="176"/>
    </location>
</feature>
<dbReference type="Pfam" id="PF02233">
    <property type="entry name" value="PNTB"/>
    <property type="match status" value="1"/>
</dbReference>
<keyword evidence="6 10" id="KW-1133">Transmembrane helix</keyword>
<evidence type="ECO:0000256" key="4">
    <source>
        <dbReference type="ARBA" id="ARBA00022857"/>
    </source>
</evidence>
<accession>A0ABP8GN11</accession>
<dbReference type="PANTHER" id="PTHR44758">
    <property type="entry name" value="NAD(P) TRANSHYDROGENASE SUBUNIT BETA"/>
    <property type="match status" value="1"/>
</dbReference>
<comment type="caution">
    <text evidence="12">The sequence shown here is derived from an EMBL/GenBank/DDBJ whole genome shotgun (WGS) entry which is preliminary data.</text>
</comment>
<sequence>MEENLNVLDSILTFVYLIASVTFIIGLKMLSHPETARKGNLIAAGGMTLAIFGTIFLYQNPLNNFERERLHNLPLIFLALVVGTVIGVLSARRVKMTAMPEMVSLFNGMGGACAALISILEFNHYLKSHFIQEVALPGDFSVIGQGELAVPYGKLAVIFLGLIIGSVSFAGSMIAWGKLNGKVKDYSFRGQHLVNLGMLAAIIGISVILLSTISSSFSTDAVSGELTNTANRVRIQAPLLKFVHFDTSVYVLFYALFFLSLAYGVLFVLPIGGADMPVVISLLNSFTGVAAACGGFLYDNKVMLTGGILVGAAGTLLTILMCRAMNRSLKNVLIGSFGGGAAVGAAAGTKDQGAYKEISLSDAAVVMAYANKVFIVPGYGLAVAQAQHACHELEKLLNEKGVEVKYAIHPVAGRMPGHMNVLLAEADVSYERLQEMEQANDEFPTTDVVLILGANDVVNPAAKNDPASPIYGMPILDVELAKTVIVNKRSMKPGYAGIENDLFFQPKTSMLFGDAKKVLQDLIGEIKSL</sequence>
<evidence type="ECO:0000256" key="2">
    <source>
        <dbReference type="ARBA" id="ARBA00012943"/>
    </source>
</evidence>
<feature type="transmembrane region" description="Helical" evidence="10">
    <location>
        <begin position="103"/>
        <end position="120"/>
    </location>
</feature>
<name>A0ABP8GN11_9BACT</name>
<evidence type="ECO:0000256" key="8">
    <source>
        <dbReference type="ARBA" id="ARBA00023136"/>
    </source>
</evidence>
<feature type="transmembrane region" description="Helical" evidence="10">
    <location>
        <begin position="39"/>
        <end position="58"/>
    </location>
</feature>
<reference evidence="13" key="1">
    <citation type="journal article" date="2019" name="Int. J. Syst. Evol. Microbiol.">
        <title>The Global Catalogue of Microorganisms (GCM) 10K type strain sequencing project: providing services to taxonomists for standard genome sequencing and annotation.</title>
        <authorList>
            <consortium name="The Broad Institute Genomics Platform"/>
            <consortium name="The Broad Institute Genome Sequencing Center for Infectious Disease"/>
            <person name="Wu L."/>
            <person name="Ma J."/>
        </authorList>
    </citation>
    <scope>NUCLEOTIDE SEQUENCE [LARGE SCALE GENOMIC DNA]</scope>
    <source>
        <strain evidence="13">JCM 17919</strain>
    </source>
</reference>
<comment type="catalytic activity">
    <reaction evidence="9">
        <text>NAD(+) + NADPH + H(+)(in) = NADH + NADP(+) + H(+)(out)</text>
        <dbReference type="Rhea" id="RHEA:47992"/>
        <dbReference type="ChEBI" id="CHEBI:15378"/>
        <dbReference type="ChEBI" id="CHEBI:57540"/>
        <dbReference type="ChEBI" id="CHEBI:57783"/>
        <dbReference type="ChEBI" id="CHEBI:57945"/>
        <dbReference type="ChEBI" id="CHEBI:58349"/>
        <dbReference type="EC" id="7.1.1.1"/>
    </reaction>
</comment>
<evidence type="ECO:0000256" key="9">
    <source>
        <dbReference type="ARBA" id="ARBA00048202"/>
    </source>
</evidence>
<keyword evidence="8 10" id="KW-0472">Membrane</keyword>
<dbReference type="PANTHER" id="PTHR44758:SF1">
    <property type="entry name" value="NAD(P) TRANSHYDROGENASE SUBUNIT BETA"/>
    <property type="match status" value="1"/>
</dbReference>
<protein>
    <recommendedName>
        <fullName evidence="2">proton-translocating NAD(P)(+) transhydrogenase</fullName>
        <ecNumber evidence="2">7.1.1.1</ecNumber>
    </recommendedName>
</protein>
<feature type="transmembrane region" description="Helical" evidence="10">
    <location>
        <begin position="278"/>
        <end position="298"/>
    </location>
</feature>